<feature type="signal peptide" evidence="2">
    <location>
        <begin position="1"/>
        <end position="21"/>
    </location>
</feature>
<dbReference type="PROSITE" id="PS51257">
    <property type="entry name" value="PROKAR_LIPOPROTEIN"/>
    <property type="match status" value="1"/>
</dbReference>
<name>A0ABX0IXD7_9BACL</name>
<dbReference type="PANTHER" id="PTHR30006">
    <property type="entry name" value="THIAMINE-BINDING PERIPLASMIC PROTEIN-RELATED"/>
    <property type="match status" value="1"/>
</dbReference>
<dbReference type="PANTHER" id="PTHR30006:SF2">
    <property type="entry name" value="ABC TRANSPORTER SUBSTRATE-BINDING PROTEIN"/>
    <property type="match status" value="1"/>
</dbReference>
<proteinExistence type="predicted"/>
<dbReference type="PRINTS" id="PR00909">
    <property type="entry name" value="SPERMDNBNDNG"/>
</dbReference>
<sequence>MMNKKTISSALSLTFVALALAGCGTDSKANSGAPAASAPSTAPAASGEPTKLVVSTWANDDFSNKEVIVPFEKKFNVKVVFEIGNNAERLNKVQQGSSSVDVLFLSDYFTQQGIDAGVIDKIDRARIPNVDQLYDIAKAPLGADYGPAYTVNQLGIAYNPKLVKTEIKSWKDLWSPELAKKLTLPGITTTSGPMILDAASLIAGNTTFNEDQAFAKLKELNPSVVKYYGKTADFVTMFAQGEIAAGPFMDSYFKDLQAGVPDAKFVTPTEGGYAVMNTINVVKGSKNKQLAEELINWYLSKEVQEKTAKAKITSPTNKEVKLTDEEAQGLTYGADTINKLRKLDVKFVNDNLKKWTERFNRELAQ</sequence>
<dbReference type="InterPro" id="IPR001188">
    <property type="entry name" value="Sperm_putr-bd"/>
</dbReference>
<evidence type="ECO:0000256" key="2">
    <source>
        <dbReference type="SAM" id="SignalP"/>
    </source>
</evidence>
<dbReference type="InterPro" id="IPR006059">
    <property type="entry name" value="SBP"/>
</dbReference>
<dbReference type="CDD" id="cd13589">
    <property type="entry name" value="PBP2_polyamine_RpCGA009"/>
    <property type="match status" value="1"/>
</dbReference>
<reference evidence="3" key="1">
    <citation type="submission" date="2020-03" db="EMBL/GenBank/DDBJ databases">
        <title>Draft sequencing of Paenibacilllus sp. S3N08.</title>
        <authorList>
            <person name="Kim D.-U."/>
        </authorList>
    </citation>
    <scope>NUCLEOTIDE SEQUENCE</scope>
    <source>
        <strain evidence="3">S3N08</strain>
    </source>
</reference>
<dbReference type="RefSeq" id="WP_166145369.1">
    <property type="nucleotide sequence ID" value="NZ_JAAOIW010000001.1"/>
</dbReference>
<keyword evidence="4" id="KW-1185">Reference proteome</keyword>
<dbReference type="Proteomes" id="UP001165962">
    <property type="component" value="Unassembled WGS sequence"/>
</dbReference>
<feature type="chain" id="PRO_5046875475" evidence="2">
    <location>
        <begin position="22"/>
        <end position="365"/>
    </location>
</feature>
<comment type="caution">
    <text evidence="3">The sequence shown here is derived from an EMBL/GenBank/DDBJ whole genome shotgun (WGS) entry which is preliminary data.</text>
</comment>
<dbReference type="Gene3D" id="3.40.190.10">
    <property type="entry name" value="Periplasmic binding protein-like II"/>
    <property type="match status" value="2"/>
</dbReference>
<organism evidence="3 4">
    <name type="scientific">Paenibacillus agricola</name>
    <dbReference type="NCBI Taxonomy" id="2716264"/>
    <lineage>
        <taxon>Bacteria</taxon>
        <taxon>Bacillati</taxon>
        <taxon>Bacillota</taxon>
        <taxon>Bacilli</taxon>
        <taxon>Bacillales</taxon>
        <taxon>Paenibacillaceae</taxon>
        <taxon>Paenibacillus</taxon>
    </lineage>
</organism>
<dbReference type="Pfam" id="PF13416">
    <property type="entry name" value="SBP_bac_8"/>
    <property type="match status" value="1"/>
</dbReference>
<accession>A0ABX0IXD7</accession>
<evidence type="ECO:0000256" key="1">
    <source>
        <dbReference type="ARBA" id="ARBA00022729"/>
    </source>
</evidence>
<evidence type="ECO:0000313" key="4">
    <source>
        <dbReference type="Proteomes" id="UP001165962"/>
    </source>
</evidence>
<keyword evidence="1 2" id="KW-0732">Signal</keyword>
<dbReference type="SUPFAM" id="SSF53850">
    <property type="entry name" value="Periplasmic binding protein-like II"/>
    <property type="match status" value="1"/>
</dbReference>
<evidence type="ECO:0000313" key="3">
    <source>
        <dbReference type="EMBL" id="NHN28595.1"/>
    </source>
</evidence>
<gene>
    <name evidence="3" type="ORF">G9U52_01985</name>
</gene>
<protein>
    <submittedName>
        <fullName evidence="3">ABC transporter substrate-binding protein</fullName>
    </submittedName>
</protein>
<dbReference type="EMBL" id="JAAOIW010000001">
    <property type="protein sequence ID" value="NHN28595.1"/>
    <property type="molecule type" value="Genomic_DNA"/>
</dbReference>